<proteinExistence type="predicted"/>
<dbReference type="Pfam" id="PF17741">
    <property type="entry name" value="DUF5578"/>
    <property type="match status" value="1"/>
</dbReference>
<dbReference type="VEuPathDB" id="FungiDB:H257_00313"/>
<evidence type="ECO:0000313" key="1">
    <source>
        <dbReference type="EMBL" id="ETV88822.1"/>
    </source>
</evidence>
<dbReference type="Gene3D" id="1.25.10.10">
    <property type="entry name" value="Leucine-rich Repeat Variant"/>
    <property type="match status" value="1"/>
</dbReference>
<dbReference type="GeneID" id="20802309"/>
<reference evidence="1" key="1">
    <citation type="submission" date="2013-12" db="EMBL/GenBank/DDBJ databases">
        <title>The Genome Sequence of Aphanomyces astaci APO3.</title>
        <authorList>
            <consortium name="The Broad Institute Genomics Platform"/>
            <person name="Russ C."/>
            <person name="Tyler B."/>
            <person name="van West P."/>
            <person name="Dieguez-Uribeondo J."/>
            <person name="Young S.K."/>
            <person name="Zeng Q."/>
            <person name="Gargeya S."/>
            <person name="Fitzgerald M."/>
            <person name="Abouelleil A."/>
            <person name="Alvarado L."/>
            <person name="Chapman S.B."/>
            <person name="Gainer-Dewar J."/>
            <person name="Goldberg J."/>
            <person name="Griggs A."/>
            <person name="Gujja S."/>
            <person name="Hansen M."/>
            <person name="Howarth C."/>
            <person name="Imamovic A."/>
            <person name="Ireland A."/>
            <person name="Larimer J."/>
            <person name="McCowan C."/>
            <person name="Murphy C."/>
            <person name="Pearson M."/>
            <person name="Poon T.W."/>
            <person name="Priest M."/>
            <person name="Roberts A."/>
            <person name="Saif S."/>
            <person name="Shea T."/>
            <person name="Sykes S."/>
            <person name="Wortman J."/>
            <person name="Nusbaum C."/>
            <person name="Birren B."/>
        </authorList>
    </citation>
    <scope>NUCLEOTIDE SEQUENCE [LARGE SCALE GENOMIC DNA]</scope>
    <source>
        <strain evidence="1">APO3</strain>
    </source>
</reference>
<dbReference type="InterPro" id="IPR041090">
    <property type="entry name" value="DUF5578"/>
</dbReference>
<dbReference type="AlphaFoldDB" id="W4HA64"/>
<dbReference type="EMBL" id="KI913114">
    <property type="protein sequence ID" value="ETV88822.1"/>
    <property type="molecule type" value="Genomic_DNA"/>
</dbReference>
<dbReference type="PANTHER" id="PTHR34258">
    <property type="entry name" value="ARMADILLO-LIKE HELICAL DOMAIN CONTAINING PROTEIN 1"/>
    <property type="match status" value="1"/>
</dbReference>
<protein>
    <submittedName>
        <fullName evidence="1">Uncharacterized protein</fullName>
    </submittedName>
</protein>
<organism evidence="1">
    <name type="scientific">Aphanomyces astaci</name>
    <name type="common">Crayfish plague agent</name>
    <dbReference type="NCBI Taxonomy" id="112090"/>
    <lineage>
        <taxon>Eukaryota</taxon>
        <taxon>Sar</taxon>
        <taxon>Stramenopiles</taxon>
        <taxon>Oomycota</taxon>
        <taxon>Saprolegniomycetes</taxon>
        <taxon>Saprolegniales</taxon>
        <taxon>Verrucalvaceae</taxon>
        <taxon>Aphanomyces</taxon>
    </lineage>
</organism>
<gene>
    <name evidence="1" type="ORF">H257_00313</name>
</gene>
<dbReference type="InterPro" id="IPR011989">
    <property type="entry name" value="ARM-like"/>
</dbReference>
<name>W4HA64_APHAT</name>
<dbReference type="PANTHER" id="PTHR34258:SF1">
    <property type="entry name" value="ARMADILLO-LIKE HELICAL DOMAIN CONTAINING PROTEIN 1"/>
    <property type="match status" value="1"/>
</dbReference>
<dbReference type="OrthoDB" id="278163at2759"/>
<dbReference type="InterPro" id="IPR016024">
    <property type="entry name" value="ARM-type_fold"/>
</dbReference>
<dbReference type="RefSeq" id="XP_009821222.1">
    <property type="nucleotide sequence ID" value="XM_009822920.1"/>
</dbReference>
<dbReference type="SUPFAM" id="SSF48371">
    <property type="entry name" value="ARM repeat"/>
    <property type="match status" value="1"/>
</dbReference>
<accession>W4HA64</accession>
<sequence length="519" mass="58203">MLKAWDEATKHQRKALLDEFAGRYRDAHMFETTVDLDEDLGSSAGLYLSRIVSWLRLNCTDGDGLTQHIHAVAVFLRGHYVQEFVEMEGVPVLLYVLSFPTHAVTDADCAAVIHLLQTLGRCGRSFKEYISHCGGERSVVQCCIARSPRVSCDSELLLTSHAMLLEQCSGNPNSTTATFAALHLLLDSNHVSLVRMASQIVCELVSTKSPHYDARVIERIWDLVPTAITLLGNDSVKVQYDALELVHILLHDSSNHHALCTELLRWLRDAAVKPYGAIASSAVDTNDHILRDHNLPKTADEFYEVECFMHAKSHVVRICHCLDSILLHCPPFAATIIGLHGVDALVYVVLASTEGSVKWQAACFTLLRLCVTHEGTYGVLAETCQHSTSFVRDILSDTAQLTTTKDTHEIELDTCMEMLVGDAAHQSTIWRHLYNQKWPLRPVVMLERDDEYDDHTLETLAAQVEATITPVRQDFAFEDGLLADETSPPQHGDHYYIQKLHTHFQKYRRPVQEAAHNHA</sequence>